<gene>
    <name evidence="1" type="ORF">BDR25DRAFT_184733</name>
</gene>
<name>A0ACB6R6J7_9PLEO</name>
<accession>A0ACB6R6J7</accession>
<comment type="caution">
    <text evidence="1">The sequence shown here is derived from an EMBL/GenBank/DDBJ whole genome shotgun (WGS) entry which is preliminary data.</text>
</comment>
<dbReference type="EMBL" id="MU003497">
    <property type="protein sequence ID" value="KAF2474791.1"/>
    <property type="molecule type" value="Genomic_DNA"/>
</dbReference>
<reference evidence="1" key="1">
    <citation type="journal article" date="2020" name="Stud. Mycol.">
        <title>101 Dothideomycetes genomes: a test case for predicting lifestyles and emergence of pathogens.</title>
        <authorList>
            <person name="Haridas S."/>
            <person name="Albert R."/>
            <person name="Binder M."/>
            <person name="Bloem J."/>
            <person name="Labutti K."/>
            <person name="Salamov A."/>
            <person name="Andreopoulos B."/>
            <person name="Baker S."/>
            <person name="Barry K."/>
            <person name="Bills G."/>
            <person name="Bluhm B."/>
            <person name="Cannon C."/>
            <person name="Castanera R."/>
            <person name="Culley D."/>
            <person name="Daum C."/>
            <person name="Ezra D."/>
            <person name="Gonzalez J."/>
            <person name="Henrissat B."/>
            <person name="Kuo A."/>
            <person name="Liang C."/>
            <person name="Lipzen A."/>
            <person name="Lutzoni F."/>
            <person name="Magnuson J."/>
            <person name="Mondo S."/>
            <person name="Nolan M."/>
            <person name="Ohm R."/>
            <person name="Pangilinan J."/>
            <person name="Park H.-J."/>
            <person name="Ramirez L."/>
            <person name="Alfaro M."/>
            <person name="Sun H."/>
            <person name="Tritt A."/>
            <person name="Yoshinaga Y."/>
            <person name="Zwiers L.-H."/>
            <person name="Turgeon B."/>
            <person name="Goodwin S."/>
            <person name="Spatafora J."/>
            <person name="Crous P."/>
            <person name="Grigoriev I."/>
        </authorList>
    </citation>
    <scope>NUCLEOTIDE SEQUENCE</scope>
    <source>
        <strain evidence="1">ATCC 200398</strain>
    </source>
</reference>
<organism evidence="1 2">
    <name type="scientific">Lindgomyces ingoldianus</name>
    <dbReference type="NCBI Taxonomy" id="673940"/>
    <lineage>
        <taxon>Eukaryota</taxon>
        <taxon>Fungi</taxon>
        <taxon>Dikarya</taxon>
        <taxon>Ascomycota</taxon>
        <taxon>Pezizomycotina</taxon>
        <taxon>Dothideomycetes</taxon>
        <taxon>Pleosporomycetidae</taxon>
        <taxon>Pleosporales</taxon>
        <taxon>Lindgomycetaceae</taxon>
        <taxon>Lindgomyces</taxon>
    </lineage>
</organism>
<proteinExistence type="predicted"/>
<feature type="non-terminal residue" evidence="1">
    <location>
        <position position="1"/>
    </location>
</feature>
<sequence>PSYQRKGVGRMLLQWGIKQADEEGLPLYIEGTLAGKLLYEQLGFTVVAETELE</sequence>
<evidence type="ECO:0000313" key="1">
    <source>
        <dbReference type="EMBL" id="KAF2474791.1"/>
    </source>
</evidence>
<dbReference type="Proteomes" id="UP000799755">
    <property type="component" value="Unassembled WGS sequence"/>
</dbReference>
<keyword evidence="2" id="KW-1185">Reference proteome</keyword>
<evidence type="ECO:0000313" key="2">
    <source>
        <dbReference type="Proteomes" id="UP000799755"/>
    </source>
</evidence>
<protein>
    <submittedName>
        <fullName evidence="1">Uncharacterized protein</fullName>
    </submittedName>
</protein>
<feature type="non-terminal residue" evidence="1">
    <location>
        <position position="53"/>
    </location>
</feature>